<dbReference type="RefSeq" id="WP_015358145.1">
    <property type="nucleotide sequence ID" value="NC_020134.1"/>
</dbReference>
<dbReference type="eggNOG" id="COG4675">
    <property type="taxonomic scope" value="Bacteria"/>
</dbReference>
<evidence type="ECO:0000313" key="2">
    <source>
        <dbReference type="Proteomes" id="UP000011220"/>
    </source>
</evidence>
<dbReference type="AlphaFoldDB" id="L7VLC1"/>
<proteinExistence type="predicted"/>
<reference evidence="1 2" key="1">
    <citation type="journal article" date="2013" name="Genome Announc.">
        <title>Complete genome sequence of Clostridium stercorarium subsp. stercorarium strain DSM 8532, a thermophilic degrader of plant cell wall fibers.</title>
        <authorList>
            <person name="Poehlein A."/>
            <person name="Zverlov V.V."/>
            <person name="Daniel R."/>
            <person name="Schwarz W.H."/>
            <person name="Liebl W."/>
        </authorList>
    </citation>
    <scope>NUCLEOTIDE SEQUENCE [LARGE SCALE GENOMIC DNA]</scope>
    <source>
        <strain evidence="2">ATCC 35414 / DSM 8532 / NCIMB 11754</strain>
    </source>
</reference>
<dbReference type="KEGG" id="css:Cst_c04270"/>
<accession>L7VLC1</accession>
<dbReference type="KEGG" id="csd:Clst_0408"/>
<dbReference type="eggNOG" id="COG0419">
    <property type="taxonomic scope" value="Bacteria"/>
</dbReference>
<sequence length="447" mass="47559">MPNYTENYNLKKPLPNEYYNVQDQNDNMDIIDSELKKLDRKVENIEVPVTSVNGKTGDVELTADDVGAETPAGAQAKAEAAAAAAVIAHDTAEKHIGYAVANGTNSYSVTIPGITQLAEGMSFKIKFANANTGACTLNINNLGAKNIVKGNGNALSSGNIKAGQICHLVYNGSNFQLLGEGGEYGTAQPQHVLEGYTIGTEEGIKEGTMVNQGAKIITPSTVNQAIPAGYHNGQGYVKGDSNLIASNIKKGVTIFGLSGTFTSDATAAASDILSGKTAYVNGNKVTGTMVNRGAVILTPGTTNQAIPAGYHNGQGYVKGDPNLIASNIKKGVSIFGVTGTLEYSQTASGSITIEPDVTYTTVSLSFTPKLVYGFEKTERHLFIYSSTKSLFWAENSYGEYLYGIEFLLSDNDMRFYPYSNIITNGFHIILSAYSLSKPHIVEWFAVG</sequence>
<organism evidence="1 2">
    <name type="scientific">Thermoclostridium stercorarium (strain ATCC 35414 / DSM 8532 / NCIMB 11754)</name>
    <name type="common">Clostridium stercorarium</name>
    <dbReference type="NCBI Taxonomy" id="1121335"/>
    <lineage>
        <taxon>Bacteria</taxon>
        <taxon>Bacillati</taxon>
        <taxon>Bacillota</taxon>
        <taxon>Clostridia</taxon>
        <taxon>Eubacteriales</taxon>
        <taxon>Oscillospiraceae</taxon>
        <taxon>Thermoclostridium</taxon>
    </lineage>
</organism>
<evidence type="ECO:0000313" key="1">
    <source>
        <dbReference type="EMBL" id="AGC67449.1"/>
    </source>
</evidence>
<protein>
    <submittedName>
        <fullName evidence="1">Phage-like putative tail protein</fullName>
    </submittedName>
</protein>
<dbReference type="STRING" id="1121335.Cst_c04270"/>
<gene>
    <name evidence="1" type="ordered locus">Cst_c04270</name>
</gene>
<dbReference type="EMBL" id="CP004044">
    <property type="protein sequence ID" value="AGC67449.1"/>
    <property type="molecule type" value="Genomic_DNA"/>
</dbReference>
<name>L7VLC1_THES1</name>
<dbReference type="PATRIC" id="fig|1121335.3.peg.412"/>
<keyword evidence="2" id="KW-1185">Reference proteome</keyword>
<dbReference type="Proteomes" id="UP000011220">
    <property type="component" value="Chromosome"/>
</dbReference>